<dbReference type="PANTHER" id="PTHR31900:SF34">
    <property type="entry name" value="EMB|CAB62440.1-RELATED"/>
    <property type="match status" value="1"/>
</dbReference>
<reference evidence="3 4" key="3">
    <citation type="submission" date="2019-11" db="EMBL/GenBank/DDBJ databases">
        <title>A de novo genome assembly of a pear dwarfing rootstock.</title>
        <authorList>
            <person name="Wang F."/>
            <person name="Wang J."/>
            <person name="Li S."/>
            <person name="Zhang Y."/>
            <person name="Fang M."/>
            <person name="Ma L."/>
            <person name="Zhao Y."/>
            <person name="Jiang S."/>
        </authorList>
    </citation>
    <scope>NUCLEOTIDE SEQUENCE [LARGE SCALE GENOMIC DNA]</scope>
    <source>
        <strain evidence="3">S2</strain>
        <tissue evidence="3">Leaf</tissue>
    </source>
</reference>
<dbReference type="InterPro" id="IPR001810">
    <property type="entry name" value="F-box_dom"/>
</dbReference>
<dbReference type="Gene3D" id="3.80.10.10">
    <property type="entry name" value="Ribonuclease Inhibitor"/>
    <property type="match status" value="1"/>
</dbReference>
<dbReference type="InterPro" id="IPR006566">
    <property type="entry name" value="FBD"/>
</dbReference>
<dbReference type="InterPro" id="IPR050232">
    <property type="entry name" value="FBL13/AtMIF1-like"/>
</dbReference>
<evidence type="ECO:0000256" key="1">
    <source>
        <dbReference type="SAM" id="MobiDB-lite"/>
    </source>
</evidence>
<proteinExistence type="predicted"/>
<dbReference type="InterPro" id="IPR053781">
    <property type="entry name" value="F-box_AtFBL13-like"/>
</dbReference>
<evidence type="ECO:0000313" key="3">
    <source>
        <dbReference type="EMBL" id="KAB2616040.1"/>
    </source>
</evidence>
<dbReference type="SUPFAM" id="SSF81383">
    <property type="entry name" value="F-box domain"/>
    <property type="match status" value="1"/>
</dbReference>
<keyword evidence="4" id="KW-1185">Reference proteome</keyword>
<feature type="region of interest" description="Disordered" evidence="1">
    <location>
        <begin position="507"/>
        <end position="528"/>
    </location>
</feature>
<dbReference type="EMBL" id="SMOL01000402">
    <property type="protein sequence ID" value="KAB2616040.1"/>
    <property type="molecule type" value="Genomic_DNA"/>
</dbReference>
<dbReference type="PROSITE" id="PS50181">
    <property type="entry name" value="FBOX"/>
    <property type="match status" value="1"/>
</dbReference>
<dbReference type="SMART" id="SM00256">
    <property type="entry name" value="FBOX"/>
    <property type="match status" value="1"/>
</dbReference>
<sequence>MTEKEGEGIRDRILKLMEKANICTKQVEFHGKIAAKSNSQATGKDRISELPDAVLCHILSFIPTKYSVRTSILSTRWKSICGSVPNLDFEFEQMSTTWKEEYMSNYVGFFMFVDWILSLRDSLDIQKFRLHCYCRVEDFSRIVGWICTALRHNVVELDLCVYSDNVVCPTFELPQCVFMSKTLVVLKVKSNCITYAPPTSGCFPSLKFLDVKVDYPEDDSVGELFACCPVLEDLSIDATIRDALILSFKVSAPELKRLRMTFFSDIIVGKDFMYDISINAPKLENLDIKQDSLSVYLFENLNSLVKGSVDLYYHYGQFWDDEVSERATVLLEAFSNVKCLSISAHFVEEGCLPAFDHLTELKLVLYDCYRWDLLTELLKKSPNLESLVIEHKKDEECVKNYDETESYSKYVLYSEHRWSTPESVPICLISHLKTITVRGFEGYPHVKEVAKFFTSSHQTENQTKPRKPLDLLFKEAVELSPKPENSDSEAEDNPLKKSLRDLEKEVRSLKANSNGETKAKKREPNSEGKASLYSVFTNKAAAAADGSGRKRKELTKERSNMLKDLSQDMEVVVSHLYKEGYFKDANFLFVNGDRLDFSCFNNSYGRSFLRFAVESFARDNQPIAKWLSGSDLKKVALLGCPSLARKSVFGAKRMRKFFEIPEDKVCSKCVLKQSCKFANQNVWNGGAKNLDLRDVMNTITLYALDAVPPELVVPGEVKSSVSRLLKEVLKLSESTL</sequence>
<organism evidence="3 4">
    <name type="scientific">Pyrus ussuriensis x Pyrus communis</name>
    <dbReference type="NCBI Taxonomy" id="2448454"/>
    <lineage>
        <taxon>Eukaryota</taxon>
        <taxon>Viridiplantae</taxon>
        <taxon>Streptophyta</taxon>
        <taxon>Embryophyta</taxon>
        <taxon>Tracheophyta</taxon>
        <taxon>Spermatophyta</taxon>
        <taxon>Magnoliopsida</taxon>
        <taxon>eudicotyledons</taxon>
        <taxon>Gunneridae</taxon>
        <taxon>Pentapetalae</taxon>
        <taxon>rosids</taxon>
        <taxon>fabids</taxon>
        <taxon>Rosales</taxon>
        <taxon>Rosaceae</taxon>
        <taxon>Amygdaloideae</taxon>
        <taxon>Maleae</taxon>
        <taxon>Pyrus</taxon>
    </lineage>
</organism>
<evidence type="ECO:0000313" key="4">
    <source>
        <dbReference type="Proteomes" id="UP000327157"/>
    </source>
</evidence>
<dbReference type="AlphaFoldDB" id="A0A5N5GS43"/>
<dbReference type="OrthoDB" id="1436850at2759"/>
<reference evidence="4" key="2">
    <citation type="submission" date="2019-10" db="EMBL/GenBank/DDBJ databases">
        <title>A de novo genome assembly of a pear dwarfing rootstock.</title>
        <authorList>
            <person name="Wang F."/>
            <person name="Wang J."/>
            <person name="Li S."/>
            <person name="Zhang Y."/>
            <person name="Fang M."/>
            <person name="Ma L."/>
            <person name="Zhao Y."/>
            <person name="Jiang S."/>
        </authorList>
    </citation>
    <scope>NUCLEOTIDE SEQUENCE [LARGE SCALE GENOMIC DNA]</scope>
</reference>
<dbReference type="InterPro" id="IPR032675">
    <property type="entry name" value="LRR_dom_sf"/>
</dbReference>
<dbReference type="Gene3D" id="1.20.1280.50">
    <property type="match status" value="1"/>
</dbReference>
<name>A0A5N5GS43_9ROSA</name>
<gene>
    <name evidence="3" type="ORF">D8674_022628</name>
</gene>
<dbReference type="Pfam" id="PF00646">
    <property type="entry name" value="F-box"/>
    <property type="match status" value="1"/>
</dbReference>
<dbReference type="SUPFAM" id="SSF52047">
    <property type="entry name" value="RNI-like"/>
    <property type="match status" value="1"/>
</dbReference>
<protein>
    <submittedName>
        <fullName evidence="3">F-box/LRR-repeat protein</fullName>
    </submittedName>
</protein>
<evidence type="ECO:0000259" key="2">
    <source>
        <dbReference type="PROSITE" id="PS50181"/>
    </source>
</evidence>
<reference evidence="3 4" key="1">
    <citation type="submission" date="2019-09" db="EMBL/GenBank/DDBJ databases">
        <authorList>
            <person name="Ou C."/>
        </authorList>
    </citation>
    <scope>NUCLEOTIDE SEQUENCE [LARGE SCALE GENOMIC DNA]</scope>
    <source>
        <strain evidence="3">S2</strain>
        <tissue evidence="3">Leaf</tissue>
    </source>
</reference>
<dbReference type="CDD" id="cd22160">
    <property type="entry name" value="F-box_AtFBL13-like"/>
    <property type="match status" value="1"/>
</dbReference>
<feature type="domain" description="F-box" evidence="2">
    <location>
        <begin position="44"/>
        <end position="94"/>
    </location>
</feature>
<dbReference type="PANTHER" id="PTHR31900">
    <property type="entry name" value="F-BOX/RNI SUPERFAMILY PROTEIN-RELATED"/>
    <property type="match status" value="1"/>
</dbReference>
<dbReference type="InterPro" id="IPR055411">
    <property type="entry name" value="LRR_FXL15/At3g58940/PEG3-like"/>
</dbReference>
<accession>A0A5N5GS43</accession>
<dbReference type="Pfam" id="PF08387">
    <property type="entry name" value="FBD"/>
    <property type="match status" value="1"/>
</dbReference>
<dbReference type="Pfam" id="PF24758">
    <property type="entry name" value="LRR_At5g56370"/>
    <property type="match status" value="1"/>
</dbReference>
<dbReference type="Proteomes" id="UP000327157">
    <property type="component" value="Chromosome 3"/>
</dbReference>
<comment type="caution">
    <text evidence="3">The sequence shown here is derived from an EMBL/GenBank/DDBJ whole genome shotgun (WGS) entry which is preliminary data.</text>
</comment>
<dbReference type="InterPro" id="IPR036047">
    <property type="entry name" value="F-box-like_dom_sf"/>
</dbReference>